<evidence type="ECO:0000256" key="10">
    <source>
        <dbReference type="HAMAP-Rule" id="MF_00331"/>
    </source>
</evidence>
<dbReference type="PANTHER" id="PTHR11601">
    <property type="entry name" value="CYSTEINE DESULFURYLASE FAMILY MEMBER"/>
    <property type="match status" value="1"/>
</dbReference>
<dbReference type="InterPro" id="IPR016454">
    <property type="entry name" value="Cysteine_dSase"/>
</dbReference>
<dbReference type="PROSITE" id="PS00595">
    <property type="entry name" value="AA_TRANSFER_CLASS_5"/>
    <property type="match status" value="1"/>
</dbReference>
<dbReference type="GO" id="GO:1990221">
    <property type="term" value="C:L-cysteine desulfurase complex"/>
    <property type="evidence" value="ECO:0007669"/>
    <property type="project" value="UniProtKB-ARBA"/>
</dbReference>
<feature type="active site" description="Cysteine persulfide intermediate" evidence="10">
    <location>
        <position position="331"/>
    </location>
</feature>
<dbReference type="InterPro" id="IPR015422">
    <property type="entry name" value="PyrdxlP-dep_Trfase_small"/>
</dbReference>
<name>A0A2H0LR03_9BACT</name>
<dbReference type="InterPro" id="IPR010240">
    <property type="entry name" value="Cys_deSase_IscS"/>
</dbReference>
<keyword evidence="7 10" id="KW-0408">Iron</keyword>
<keyword evidence="6 10" id="KW-0663">Pyridoxal phosphate</keyword>
<comment type="function">
    <text evidence="10">Master enzyme that delivers sulfur to a number of partners involved in Fe-S cluster assembly, tRNA modification or cofactor biosynthesis. Catalyzes the removal of elemental sulfur atoms from cysteine to produce alanine. Functions as a sulfur delivery protein for Fe-S cluster synthesis onto IscU, an Fe-S scaffold assembly protein, as well as other S acceptor proteins.</text>
</comment>
<comment type="similarity">
    <text evidence="2 10">Belongs to the class-V pyridoxal-phosphate-dependent aminotransferase family. NifS/IscS subfamily.</text>
</comment>
<keyword evidence="5 10" id="KW-0479">Metal-binding</keyword>
<evidence type="ECO:0000256" key="3">
    <source>
        <dbReference type="ARBA" id="ARBA00022679"/>
    </source>
</evidence>
<dbReference type="FunFam" id="3.40.640.10:FF:000003">
    <property type="entry name" value="Cysteine desulfurase IscS"/>
    <property type="match status" value="1"/>
</dbReference>
<evidence type="ECO:0000313" key="14">
    <source>
        <dbReference type="Proteomes" id="UP000230859"/>
    </source>
</evidence>
<protein>
    <recommendedName>
        <fullName evidence="10">Cysteine desulfurase IscS</fullName>
        <ecNumber evidence="10">2.8.1.7</ecNumber>
    </recommendedName>
</protein>
<comment type="cofactor">
    <cofactor evidence="1 10 11">
        <name>pyridoxal 5'-phosphate</name>
        <dbReference type="ChEBI" id="CHEBI:597326"/>
    </cofactor>
</comment>
<dbReference type="InterPro" id="IPR015424">
    <property type="entry name" value="PyrdxlP-dep_Trfase"/>
</dbReference>
<comment type="subunit">
    <text evidence="10">Homodimer. Forms a heterotetramer with IscU, interacts with other sulfur acceptors.</text>
</comment>
<keyword evidence="8 10" id="KW-0411">Iron-sulfur</keyword>
<organism evidence="13 14">
    <name type="scientific">Candidatus Abzuiibacterium crystallinum</name>
    <dbReference type="NCBI Taxonomy" id="1974748"/>
    <lineage>
        <taxon>Bacteria</taxon>
        <taxon>Pseudomonadati</taxon>
        <taxon>Candidatus Omnitrophota</taxon>
        <taxon>Candidatus Abzuiibacterium</taxon>
    </lineage>
</organism>
<reference evidence="13 14" key="1">
    <citation type="submission" date="2017-09" db="EMBL/GenBank/DDBJ databases">
        <title>Depth-based differentiation of microbial function through sediment-hosted aquifers and enrichment of novel symbionts in the deep terrestrial subsurface.</title>
        <authorList>
            <person name="Probst A.J."/>
            <person name="Ladd B."/>
            <person name="Jarett J.K."/>
            <person name="Geller-Mcgrath D.E."/>
            <person name="Sieber C.M."/>
            <person name="Emerson J.B."/>
            <person name="Anantharaman K."/>
            <person name="Thomas B.C."/>
            <person name="Malmstrom R."/>
            <person name="Stieglmeier M."/>
            <person name="Klingl A."/>
            <person name="Woyke T."/>
            <person name="Ryan C.M."/>
            <person name="Banfield J.F."/>
        </authorList>
    </citation>
    <scope>NUCLEOTIDE SEQUENCE [LARGE SCALE GENOMIC DNA]</scope>
    <source>
        <strain evidence="13">CG11_big_fil_rev_8_21_14_0_20_45_26</strain>
    </source>
</reference>
<evidence type="ECO:0000256" key="6">
    <source>
        <dbReference type="ARBA" id="ARBA00022898"/>
    </source>
</evidence>
<dbReference type="GO" id="GO:0030170">
    <property type="term" value="F:pyridoxal phosphate binding"/>
    <property type="evidence" value="ECO:0007669"/>
    <property type="project" value="UniProtKB-UniRule"/>
</dbReference>
<dbReference type="Proteomes" id="UP000230859">
    <property type="component" value="Unassembled WGS sequence"/>
</dbReference>
<dbReference type="UniPathway" id="UPA00266"/>
<keyword evidence="10" id="KW-0963">Cytoplasm</keyword>
<evidence type="ECO:0000259" key="12">
    <source>
        <dbReference type="Pfam" id="PF00266"/>
    </source>
</evidence>
<dbReference type="HAMAP" id="MF_00331">
    <property type="entry name" value="Cys_desulf_IscS"/>
    <property type="match status" value="1"/>
</dbReference>
<dbReference type="EC" id="2.8.1.7" evidence="10"/>
<dbReference type="Gene3D" id="3.90.1150.10">
    <property type="entry name" value="Aspartate Aminotransferase, domain 1"/>
    <property type="match status" value="1"/>
</dbReference>
<evidence type="ECO:0000256" key="7">
    <source>
        <dbReference type="ARBA" id="ARBA00023004"/>
    </source>
</evidence>
<dbReference type="GO" id="GO:0046872">
    <property type="term" value="F:metal ion binding"/>
    <property type="evidence" value="ECO:0007669"/>
    <property type="project" value="UniProtKB-KW"/>
</dbReference>
<dbReference type="InterPro" id="IPR000192">
    <property type="entry name" value="Aminotrans_V_dom"/>
</dbReference>
<evidence type="ECO:0000256" key="9">
    <source>
        <dbReference type="ARBA" id="ARBA00050776"/>
    </source>
</evidence>
<evidence type="ECO:0000313" key="13">
    <source>
        <dbReference type="EMBL" id="PIQ86797.1"/>
    </source>
</evidence>
<comment type="pathway">
    <text evidence="10">Cofactor biosynthesis; iron-sulfur cluster biosynthesis.</text>
</comment>
<dbReference type="Gene3D" id="3.40.640.10">
    <property type="entry name" value="Type I PLP-dependent aspartate aminotransferase-like (Major domain)"/>
    <property type="match status" value="1"/>
</dbReference>
<feature type="binding site" evidence="10">
    <location>
        <position position="183"/>
    </location>
    <ligand>
        <name>pyridoxal 5'-phosphate</name>
        <dbReference type="ChEBI" id="CHEBI:597326"/>
    </ligand>
</feature>
<feature type="binding site" evidence="10">
    <location>
        <position position="155"/>
    </location>
    <ligand>
        <name>pyridoxal 5'-phosphate</name>
        <dbReference type="ChEBI" id="CHEBI:597326"/>
    </ligand>
</feature>
<accession>A0A2H0LR03</accession>
<dbReference type="GO" id="GO:0044571">
    <property type="term" value="P:[2Fe-2S] cluster assembly"/>
    <property type="evidence" value="ECO:0007669"/>
    <property type="project" value="UniProtKB-UniRule"/>
</dbReference>
<comment type="subcellular location">
    <subcellularLocation>
        <location evidence="10">Cytoplasm</location>
    </subcellularLocation>
</comment>
<comment type="catalytic activity">
    <reaction evidence="9 10">
        <text>(sulfur carrier)-H + L-cysteine = (sulfur carrier)-SH + L-alanine</text>
        <dbReference type="Rhea" id="RHEA:43892"/>
        <dbReference type="Rhea" id="RHEA-COMP:14737"/>
        <dbReference type="Rhea" id="RHEA-COMP:14739"/>
        <dbReference type="ChEBI" id="CHEBI:29917"/>
        <dbReference type="ChEBI" id="CHEBI:35235"/>
        <dbReference type="ChEBI" id="CHEBI:57972"/>
        <dbReference type="ChEBI" id="CHEBI:64428"/>
        <dbReference type="EC" id="2.8.1.7"/>
    </reaction>
</comment>
<feature type="binding site" evidence="10">
    <location>
        <begin position="203"/>
        <end position="205"/>
    </location>
    <ligand>
        <name>pyridoxal 5'-phosphate</name>
        <dbReference type="ChEBI" id="CHEBI:597326"/>
    </ligand>
</feature>
<feature type="binding site" description="via persulfide group" evidence="10">
    <location>
        <position position="331"/>
    </location>
    <ligand>
        <name>[2Fe-2S] cluster</name>
        <dbReference type="ChEBI" id="CHEBI:190135"/>
        <note>ligand shared with IscU</note>
    </ligand>
</feature>
<evidence type="ECO:0000256" key="11">
    <source>
        <dbReference type="RuleBase" id="RU004504"/>
    </source>
</evidence>
<keyword evidence="4 10" id="KW-0001">2Fe-2S</keyword>
<evidence type="ECO:0000256" key="1">
    <source>
        <dbReference type="ARBA" id="ARBA00001933"/>
    </source>
</evidence>
<evidence type="ECO:0000256" key="8">
    <source>
        <dbReference type="ARBA" id="ARBA00023014"/>
    </source>
</evidence>
<evidence type="ECO:0000256" key="2">
    <source>
        <dbReference type="ARBA" id="ARBA00006490"/>
    </source>
</evidence>
<dbReference type="Pfam" id="PF00266">
    <property type="entry name" value="Aminotran_5"/>
    <property type="match status" value="1"/>
</dbReference>
<dbReference type="AlphaFoldDB" id="A0A2H0LR03"/>
<proteinExistence type="inferred from homology"/>
<feature type="binding site" evidence="10">
    <location>
        <begin position="75"/>
        <end position="76"/>
    </location>
    <ligand>
        <name>pyridoxal 5'-phosphate</name>
        <dbReference type="ChEBI" id="CHEBI:597326"/>
    </ligand>
</feature>
<gene>
    <name evidence="10" type="primary">iscS</name>
    <name evidence="13" type="ORF">COV74_03400</name>
</gene>
<feature type="binding site" evidence="10">
    <location>
        <position position="244"/>
    </location>
    <ligand>
        <name>pyridoxal 5'-phosphate</name>
        <dbReference type="ChEBI" id="CHEBI:597326"/>
    </ligand>
</feature>
<evidence type="ECO:0000256" key="5">
    <source>
        <dbReference type="ARBA" id="ARBA00022723"/>
    </source>
</evidence>
<dbReference type="InterPro" id="IPR020578">
    <property type="entry name" value="Aminotrans_V_PyrdxlP_BS"/>
</dbReference>
<dbReference type="InterPro" id="IPR015421">
    <property type="entry name" value="PyrdxlP-dep_Trfase_major"/>
</dbReference>
<dbReference type="GO" id="GO:0031071">
    <property type="term" value="F:cysteine desulfurase activity"/>
    <property type="evidence" value="ECO:0007669"/>
    <property type="project" value="UniProtKB-UniRule"/>
</dbReference>
<comment type="caution">
    <text evidence="13">The sequence shown here is derived from an EMBL/GenBank/DDBJ whole genome shotgun (WGS) entry which is preliminary data.</text>
</comment>
<sequence length="403" mass="44575">MIKLPIYMDHQSTTPLDSRVLSAMKPYLEGMFGNASSRHHRFGVEAREAVETAREQTRKYIGARHAKEVVWTSGATESNNLAIQGVSHLYRKRGNHIITSVIEHKSVLDTCSFLEGEGFRITYLPVTQEGIIRLQDLEQAITDQTILISIMHANNEIGTIQPVAEIGEVAKKRNIFFHCDASQSAGKIPIDVQTMGIDLLSISAHKMYGPKGAGALYVRSENPRVRLQPLIFGGGQEEAWRSGTLNVPGIAGFAKAFEIAVAEMADESERLLRLRTQLFEWFRKYIPEVHCNGSLQYRLPGNLNVSFAYVEGEALLELINQTIAVSSGSACSQTTLEPSYVLKALGVQGDLAHTSIRFGLGRFNTAEEVMFTAHYVAEAVAKLRESSALYKETQKKLTSSTTV</sequence>
<feature type="modified residue" description="N6-(pyridoxal phosphate)lysine" evidence="10">
    <location>
        <position position="206"/>
    </location>
</feature>
<dbReference type="PIRSF" id="PIRSF005572">
    <property type="entry name" value="NifS"/>
    <property type="match status" value="1"/>
</dbReference>
<dbReference type="GO" id="GO:0051537">
    <property type="term" value="F:2 iron, 2 sulfur cluster binding"/>
    <property type="evidence" value="ECO:0007669"/>
    <property type="project" value="UniProtKB-UniRule"/>
</dbReference>
<dbReference type="EMBL" id="PCVY01000029">
    <property type="protein sequence ID" value="PIQ86797.1"/>
    <property type="molecule type" value="Genomic_DNA"/>
</dbReference>
<feature type="domain" description="Aminotransferase class V" evidence="12">
    <location>
        <begin position="6"/>
        <end position="369"/>
    </location>
</feature>
<dbReference type="SUPFAM" id="SSF53383">
    <property type="entry name" value="PLP-dependent transferases"/>
    <property type="match status" value="1"/>
</dbReference>
<evidence type="ECO:0000256" key="4">
    <source>
        <dbReference type="ARBA" id="ARBA00022714"/>
    </source>
</evidence>
<dbReference type="NCBIfam" id="NF002806">
    <property type="entry name" value="PRK02948.1"/>
    <property type="match status" value="1"/>
</dbReference>
<dbReference type="PANTHER" id="PTHR11601:SF34">
    <property type="entry name" value="CYSTEINE DESULFURASE"/>
    <property type="match status" value="1"/>
</dbReference>
<keyword evidence="3 10" id="KW-0808">Transferase</keyword>